<dbReference type="GO" id="GO:0016020">
    <property type="term" value="C:membrane"/>
    <property type="evidence" value="ECO:0007669"/>
    <property type="project" value="UniProtKB-SubCell"/>
</dbReference>
<comment type="subcellular location">
    <subcellularLocation>
        <location evidence="1">Membrane</location>
        <topology evidence="1">Multi-pass membrane protein</topology>
    </subcellularLocation>
</comment>
<evidence type="ECO:0000256" key="13">
    <source>
        <dbReference type="SAM" id="Phobius"/>
    </source>
</evidence>
<feature type="region of interest" description="Disordered" evidence="12">
    <location>
        <begin position="987"/>
        <end position="1012"/>
    </location>
</feature>
<dbReference type="InterPro" id="IPR048735">
    <property type="entry name" value="Slowpoke-like_C"/>
</dbReference>
<feature type="transmembrane region" description="Helical" evidence="13">
    <location>
        <begin position="16"/>
        <end position="37"/>
    </location>
</feature>
<keyword evidence="5" id="KW-0631">Potassium channel</keyword>
<feature type="transmembrane region" description="Helical" evidence="13">
    <location>
        <begin position="170"/>
        <end position="192"/>
    </location>
</feature>
<protein>
    <recommendedName>
        <fullName evidence="18">Ion transport domain-containing protein</fullName>
    </recommendedName>
</protein>
<feature type="compositionally biased region" description="Low complexity" evidence="12">
    <location>
        <begin position="1179"/>
        <end position="1202"/>
    </location>
</feature>
<dbReference type="Pfam" id="PF21014">
    <property type="entry name" value="Slowpoke_C"/>
    <property type="match status" value="1"/>
</dbReference>
<evidence type="ECO:0000256" key="7">
    <source>
        <dbReference type="ARBA" id="ARBA00022958"/>
    </source>
</evidence>
<sequence length="1645" mass="168350">MFVWQTYLEPGEAPPAWVPSLELALTLYFLLDFALILSLSRHPLVAYFSISGIVDVLTIWPPLAARLLALENPQFGQAGASAGLVEQATRALRVFRALRVLRVARLAPSYALERQLFLLVLAVVSFVFATAGLILAFEDDDTLPFHQALYYATSTVVGRPGQPVSEGASYVALSLVIIISASVLPTIIAQLVKLWFQASDRTSYSPSPQENRRHVVITGAVGSAARISPVLDHFFHTGRDPATVPAMVVLGTEKLQGRLQTLVDSFRFGGAVTYIRGSCQSLKDLRRAGAHRAGAFLYLTDTAAEVPDGVRADAAGLASALAIKASAPTTRIVAQTRRPHGRSHMSTVPGWAQGDMAMSVSDLEMGLLAAGAVLPGVTTLISNLVHMGSPADTRRSNAWGPLVRGLSSITATAVAMGQGPEVADATAQLGQWGLPRAWWTSPRHESKGKARKWSSVQARRPAFAEYAAGFGQELHRFSLPCGLANRTFAAAARLAYLRHGVLMIAARVAVPVSMPGLRQQDGESESRTTLQIQLFPGDAMLIEGWTAFCLARSEQCVQRMCEEEGARRSGGATPMGSSSGARHRATSSSMTSKGGRGGAAVLPEAPCALSASVPWPYLATGPHDAAFPFENVIDSNDTGRGGAIGRACTRSGWSAGCCCCGGGPKRPAAGHTDGEGRSKAVPVRWTEEAHARASERWANASEGARDGSTVLALNAVISPSDDMAEAATASLNTPPLRSAAGGIVSPGATDAPAPLRGHILVCGANENIGLLARALVSGPSGLPVAVLCPERSVPTHDAMERAHRGSSDWLAAVRIVHGDPTHAADLMRAGARTARAAIVLAPARGAGGLIRNVAMQEGGATEGADLELETWGIAAASALFAVNPALHTLTQLHSGKHARFIRPTGVGLRAAQTAAVGATLAASPMQPLLSYGLKRTSKQPRSRAKFQGAAKSVLKGLSVKRALTAAAMRRPASLAAVALAAARAADASSSLRPQSPAAAGATGAASPAAGSPAAKAASEGVGASAEAAADTVAPGRRGGSDRGLRTRLSRDSHEAGAGADEKQPAHAGRGRQSAGRAAAPTVTFADVEVGRSDGQDDDGAVAGASADAGSDIGEEEEEEEAEEDEEEVHDIDDDTALGMELLGVAAAQVEQLIAREQEEEEGNADEGGEGGSGDAPALSGPAPEAGAADADAGADTSGQQAAMVGDSSGASTPSGEAHSEGFDDFQQHCDLGDSEDEYEALRQGVADTAVAMGGDAAASVASGAAQVSPHRTGFGETTGGLAPTPAPLGAEGSGGGRGQPTSPPSQGAGAGSDAGAVAGGAAATTIRADGPQPPNAPATAALPGSEGAAAPPVPPLALPSPPLPAPTAAATSPPPAGRGAAGEASGSGAAGPDDVHQRVAKGATNEFASVRDGAEEALVLGHQAEELAAKAAAGEKLTRKSRASGRKMAKRAARKAADAQSDPSTASNGPGSAGVWGAPAFAAGRAFASTSLDAMALEALFTPHVVTISSLMVRAVRKGTLGGMRVAALVCELHLLDRPLAAGPTGPSESGSAEDTTEPPVPSGFIPATYGQLFEAALRERGVLCIGLYRRIAPWNVWRTKGKSWQDGDESEGFRFRPWQLQYVLTNPAADTLLGEDDLVYVLKA</sequence>
<reference evidence="16 17" key="1">
    <citation type="submission" date="2019-07" db="EMBL/GenBank/DDBJ databases">
        <title>Genomes of Cafeteria roenbergensis.</title>
        <authorList>
            <person name="Fischer M.G."/>
            <person name="Hackl T."/>
            <person name="Roman M."/>
        </authorList>
    </citation>
    <scope>NUCLEOTIDE SEQUENCE [LARGE SCALE GENOMIC DNA]</scope>
    <source>
        <strain evidence="16 17">RCC970-E3</strain>
    </source>
</reference>
<feature type="compositionally biased region" description="Low complexity" evidence="12">
    <location>
        <begin position="1366"/>
        <end position="1392"/>
    </location>
</feature>
<feature type="region of interest" description="Disordered" evidence="12">
    <location>
        <begin position="1430"/>
        <end position="1472"/>
    </location>
</feature>
<dbReference type="Pfam" id="PF22614">
    <property type="entry name" value="Slo-like_RCK"/>
    <property type="match status" value="1"/>
</dbReference>
<feature type="region of interest" description="Disordered" evidence="12">
    <location>
        <begin position="1541"/>
        <end position="1561"/>
    </location>
</feature>
<feature type="region of interest" description="Disordered" evidence="12">
    <location>
        <begin position="1263"/>
        <end position="1395"/>
    </location>
</feature>
<feature type="compositionally biased region" description="Basic and acidic residues" evidence="12">
    <location>
        <begin position="1038"/>
        <end position="1064"/>
    </location>
</feature>
<evidence type="ECO:0000313" key="16">
    <source>
        <dbReference type="EMBL" id="KAA0163336.1"/>
    </source>
</evidence>
<evidence type="ECO:0000256" key="11">
    <source>
        <dbReference type="ARBA" id="ARBA00023303"/>
    </source>
</evidence>
<dbReference type="SUPFAM" id="SSF51735">
    <property type="entry name" value="NAD(P)-binding Rossmann-fold domains"/>
    <property type="match status" value="1"/>
</dbReference>
<evidence type="ECO:0000313" key="17">
    <source>
        <dbReference type="Proteomes" id="UP000324907"/>
    </source>
</evidence>
<evidence type="ECO:0000256" key="4">
    <source>
        <dbReference type="ARBA" id="ARBA00022692"/>
    </source>
</evidence>
<evidence type="ECO:0000256" key="9">
    <source>
        <dbReference type="ARBA" id="ARBA00023065"/>
    </source>
</evidence>
<keyword evidence="2" id="KW-0813">Transport</keyword>
<feature type="region of interest" description="Disordered" evidence="12">
    <location>
        <begin position="565"/>
        <end position="597"/>
    </location>
</feature>
<evidence type="ECO:0000256" key="6">
    <source>
        <dbReference type="ARBA" id="ARBA00022837"/>
    </source>
</evidence>
<accession>A0A5A8DD54</accession>
<feature type="compositionally biased region" description="Polar residues" evidence="12">
    <location>
        <begin position="1461"/>
        <end position="1470"/>
    </location>
</feature>
<keyword evidence="3" id="KW-0633">Potassium transport</keyword>
<dbReference type="EMBL" id="VLTL01000067">
    <property type="protein sequence ID" value="KAA0163336.1"/>
    <property type="molecule type" value="Genomic_DNA"/>
</dbReference>
<dbReference type="InterPro" id="IPR047871">
    <property type="entry name" value="K_chnl_Slo-like"/>
</dbReference>
<feature type="compositionally biased region" description="Low complexity" evidence="12">
    <location>
        <begin position="1065"/>
        <end position="1079"/>
    </location>
</feature>
<feature type="compositionally biased region" description="Acidic residues" evidence="12">
    <location>
        <begin position="1157"/>
        <end position="1168"/>
    </location>
</feature>
<evidence type="ECO:0000259" key="14">
    <source>
        <dbReference type="Pfam" id="PF21014"/>
    </source>
</evidence>
<feature type="domain" description="Ca2+-activated K+ channel Slowpoke-like C-terminal" evidence="14">
    <location>
        <begin position="1568"/>
        <end position="1643"/>
    </location>
</feature>
<keyword evidence="8 13" id="KW-1133">Transmembrane helix</keyword>
<feature type="compositionally biased region" description="Low complexity" evidence="12">
    <location>
        <begin position="1100"/>
        <end position="1111"/>
    </location>
</feature>
<proteinExistence type="predicted"/>
<evidence type="ECO:0000256" key="2">
    <source>
        <dbReference type="ARBA" id="ARBA00022448"/>
    </source>
</evidence>
<feature type="compositionally biased region" description="Basic and acidic residues" evidence="12">
    <location>
        <begin position="1217"/>
        <end position="1231"/>
    </location>
</feature>
<evidence type="ECO:0000256" key="1">
    <source>
        <dbReference type="ARBA" id="ARBA00004141"/>
    </source>
</evidence>
<dbReference type="InterPro" id="IPR003148">
    <property type="entry name" value="RCK_N"/>
</dbReference>
<evidence type="ECO:0000259" key="15">
    <source>
        <dbReference type="Pfam" id="PF22614"/>
    </source>
</evidence>
<dbReference type="SUPFAM" id="SSF81324">
    <property type="entry name" value="Voltage-gated potassium channels"/>
    <property type="match status" value="1"/>
</dbReference>
<keyword evidence="11" id="KW-0407">Ion channel</keyword>
<keyword evidence="10 13" id="KW-0472">Membrane</keyword>
<dbReference type="Gene3D" id="1.10.287.70">
    <property type="match status" value="1"/>
</dbReference>
<dbReference type="InterPro" id="IPR036291">
    <property type="entry name" value="NAD(P)-bd_dom_sf"/>
</dbReference>
<organism evidence="16 17">
    <name type="scientific">Cafeteria roenbergensis</name>
    <name type="common">Marine flagellate</name>
    <dbReference type="NCBI Taxonomy" id="33653"/>
    <lineage>
        <taxon>Eukaryota</taxon>
        <taxon>Sar</taxon>
        <taxon>Stramenopiles</taxon>
        <taxon>Bigyra</taxon>
        <taxon>Opalozoa</taxon>
        <taxon>Bicosoecida</taxon>
        <taxon>Cafeteriaceae</taxon>
        <taxon>Cafeteria</taxon>
    </lineage>
</organism>
<feature type="compositionally biased region" description="Basic residues" evidence="12">
    <location>
        <begin position="1439"/>
        <end position="1454"/>
    </location>
</feature>
<dbReference type="Proteomes" id="UP000324907">
    <property type="component" value="Unassembled WGS sequence"/>
</dbReference>
<evidence type="ECO:0000256" key="5">
    <source>
        <dbReference type="ARBA" id="ARBA00022826"/>
    </source>
</evidence>
<keyword evidence="9" id="KW-0406">Ion transport</keyword>
<feature type="region of interest" description="Disordered" evidence="12">
    <location>
        <begin position="1025"/>
        <end position="1129"/>
    </location>
</feature>
<comment type="caution">
    <text evidence="16">The sequence shown here is derived from an EMBL/GenBank/DDBJ whole genome shotgun (WGS) entry which is preliminary data.</text>
</comment>
<evidence type="ECO:0000256" key="10">
    <source>
        <dbReference type="ARBA" id="ARBA00023136"/>
    </source>
</evidence>
<feature type="domain" description="RCK N-terminal" evidence="15">
    <location>
        <begin position="211"/>
        <end position="333"/>
    </location>
</feature>
<evidence type="ECO:0000256" key="8">
    <source>
        <dbReference type="ARBA" id="ARBA00022989"/>
    </source>
</evidence>
<keyword evidence="6" id="KW-0106">Calcium</keyword>
<feature type="transmembrane region" description="Helical" evidence="13">
    <location>
        <begin position="116"/>
        <end position="137"/>
    </location>
</feature>
<evidence type="ECO:0008006" key="18">
    <source>
        <dbReference type="Google" id="ProtNLM"/>
    </source>
</evidence>
<dbReference type="Gene3D" id="3.40.50.720">
    <property type="entry name" value="NAD(P)-binding Rossmann-like Domain"/>
    <property type="match status" value="2"/>
</dbReference>
<gene>
    <name evidence="16" type="ORF">FNF28_04256</name>
</gene>
<feature type="compositionally biased region" description="Polar residues" evidence="12">
    <location>
        <begin position="575"/>
        <end position="592"/>
    </location>
</feature>
<dbReference type="GO" id="GO:0005267">
    <property type="term" value="F:potassium channel activity"/>
    <property type="evidence" value="ECO:0007669"/>
    <property type="project" value="UniProtKB-KW"/>
</dbReference>
<evidence type="ECO:0000256" key="3">
    <source>
        <dbReference type="ARBA" id="ARBA00022538"/>
    </source>
</evidence>
<dbReference type="PANTHER" id="PTHR10027:SF10">
    <property type="entry name" value="SLOWPOKE 2, ISOFORM D"/>
    <property type="match status" value="1"/>
</dbReference>
<feature type="compositionally biased region" description="Low complexity" evidence="12">
    <location>
        <begin position="1311"/>
        <end position="1323"/>
    </location>
</feature>
<feature type="compositionally biased region" description="Acidic residues" evidence="12">
    <location>
        <begin position="1112"/>
        <end position="1129"/>
    </location>
</feature>
<keyword evidence="4 13" id="KW-0812">Transmembrane</keyword>
<keyword evidence="7" id="KW-0630">Potassium</keyword>
<dbReference type="PANTHER" id="PTHR10027">
    <property type="entry name" value="CALCIUM-ACTIVATED POTASSIUM CHANNEL ALPHA CHAIN"/>
    <property type="match status" value="1"/>
</dbReference>
<feature type="transmembrane region" description="Helical" evidence="13">
    <location>
        <begin position="44"/>
        <end position="63"/>
    </location>
</feature>
<name>A0A5A8DD54_CAFRO</name>
<feature type="compositionally biased region" description="Pro residues" evidence="12">
    <location>
        <begin position="1351"/>
        <end position="1365"/>
    </location>
</feature>
<evidence type="ECO:0000256" key="12">
    <source>
        <dbReference type="SAM" id="MobiDB-lite"/>
    </source>
</evidence>
<feature type="region of interest" description="Disordered" evidence="12">
    <location>
        <begin position="1157"/>
        <end position="1242"/>
    </location>
</feature>